<dbReference type="AlphaFoldDB" id="M0A7Y5"/>
<keyword evidence="1" id="KW-0812">Transmembrane</keyword>
<organism evidence="2 3">
    <name type="scientific">Natrialba taiwanensis DSM 12281</name>
    <dbReference type="NCBI Taxonomy" id="1230458"/>
    <lineage>
        <taxon>Archaea</taxon>
        <taxon>Methanobacteriati</taxon>
        <taxon>Methanobacteriota</taxon>
        <taxon>Stenosarchaea group</taxon>
        <taxon>Halobacteria</taxon>
        <taxon>Halobacteriales</taxon>
        <taxon>Natrialbaceae</taxon>
        <taxon>Natrialba</taxon>
    </lineage>
</organism>
<proteinExistence type="predicted"/>
<dbReference type="EMBL" id="AOIL01000017">
    <property type="protein sequence ID" value="ELY94466.1"/>
    <property type="molecule type" value="Genomic_DNA"/>
</dbReference>
<dbReference type="Proteomes" id="UP000011648">
    <property type="component" value="Unassembled WGS sequence"/>
</dbReference>
<keyword evidence="1" id="KW-1133">Transmembrane helix</keyword>
<accession>M0A7Y5</accession>
<sequence length="94" mass="10005">MEIKPKELFSEPSGWESARISLGTALALVSIYAYFELLHTSGLVATLVIAFAAGLSGIAELLPTDQRYVASALRVTAIGILAMLVILSLQRVVS</sequence>
<evidence type="ECO:0000256" key="1">
    <source>
        <dbReference type="SAM" id="Phobius"/>
    </source>
</evidence>
<dbReference type="Pfam" id="PF26041">
    <property type="entry name" value="DUF8011"/>
    <property type="match status" value="1"/>
</dbReference>
<comment type="caution">
    <text evidence="2">The sequence shown here is derived from an EMBL/GenBank/DDBJ whole genome shotgun (WGS) entry which is preliminary data.</text>
</comment>
<feature type="transmembrane region" description="Helical" evidence="1">
    <location>
        <begin position="42"/>
        <end position="62"/>
    </location>
</feature>
<gene>
    <name evidence="2" type="ORF">C484_05807</name>
</gene>
<keyword evidence="1" id="KW-0472">Membrane</keyword>
<evidence type="ECO:0000313" key="2">
    <source>
        <dbReference type="EMBL" id="ELY94466.1"/>
    </source>
</evidence>
<feature type="transmembrane region" description="Helical" evidence="1">
    <location>
        <begin position="68"/>
        <end position="89"/>
    </location>
</feature>
<evidence type="ECO:0000313" key="3">
    <source>
        <dbReference type="Proteomes" id="UP000011648"/>
    </source>
</evidence>
<dbReference type="InterPro" id="IPR058324">
    <property type="entry name" value="DUF8011"/>
</dbReference>
<name>M0A7Y5_9EURY</name>
<protein>
    <submittedName>
        <fullName evidence="2">Uncharacterized protein</fullName>
    </submittedName>
</protein>
<keyword evidence="3" id="KW-1185">Reference proteome</keyword>
<reference evidence="2 3" key="1">
    <citation type="journal article" date="2014" name="PLoS Genet.">
        <title>Phylogenetically driven sequencing of extremely halophilic archaea reveals strategies for static and dynamic osmo-response.</title>
        <authorList>
            <person name="Becker E.A."/>
            <person name="Seitzer P.M."/>
            <person name="Tritt A."/>
            <person name="Larsen D."/>
            <person name="Krusor M."/>
            <person name="Yao A.I."/>
            <person name="Wu D."/>
            <person name="Madern D."/>
            <person name="Eisen J.A."/>
            <person name="Darling A.E."/>
            <person name="Facciotti M.T."/>
        </authorList>
    </citation>
    <scope>NUCLEOTIDE SEQUENCE [LARGE SCALE GENOMIC DNA]</scope>
    <source>
        <strain evidence="2 3">DSM 12281</strain>
    </source>
</reference>